<evidence type="ECO:0000313" key="2">
    <source>
        <dbReference type="EMBL" id="KKL20159.1"/>
    </source>
</evidence>
<feature type="region of interest" description="Disordered" evidence="1">
    <location>
        <begin position="186"/>
        <end position="211"/>
    </location>
</feature>
<organism evidence="2">
    <name type="scientific">marine sediment metagenome</name>
    <dbReference type="NCBI Taxonomy" id="412755"/>
    <lineage>
        <taxon>unclassified sequences</taxon>
        <taxon>metagenomes</taxon>
        <taxon>ecological metagenomes</taxon>
    </lineage>
</organism>
<evidence type="ECO:0000256" key="1">
    <source>
        <dbReference type="SAM" id="MobiDB-lite"/>
    </source>
</evidence>
<gene>
    <name evidence="2" type="ORF">LCGC14_2458250</name>
</gene>
<protein>
    <submittedName>
        <fullName evidence="2">Uncharacterized protein</fullName>
    </submittedName>
</protein>
<comment type="caution">
    <text evidence="2">The sequence shown here is derived from an EMBL/GenBank/DDBJ whole genome shotgun (WGS) entry which is preliminary data.</text>
</comment>
<dbReference type="AlphaFoldDB" id="A0A0F9BDZ8"/>
<accession>A0A0F9BDZ8</accession>
<dbReference type="EMBL" id="LAZR01038207">
    <property type="protein sequence ID" value="KKL20159.1"/>
    <property type="molecule type" value="Genomic_DNA"/>
</dbReference>
<name>A0A0F9BDZ8_9ZZZZ</name>
<reference evidence="2" key="1">
    <citation type="journal article" date="2015" name="Nature">
        <title>Complex archaea that bridge the gap between prokaryotes and eukaryotes.</title>
        <authorList>
            <person name="Spang A."/>
            <person name="Saw J.H."/>
            <person name="Jorgensen S.L."/>
            <person name="Zaremba-Niedzwiedzka K."/>
            <person name="Martijn J."/>
            <person name="Lind A.E."/>
            <person name="van Eijk R."/>
            <person name="Schleper C."/>
            <person name="Guy L."/>
            <person name="Ettema T.J."/>
        </authorList>
    </citation>
    <scope>NUCLEOTIDE SEQUENCE</scope>
</reference>
<sequence length="211" mass="24770">MQVDYDNQVRGMIGIMHLLPPVEQAALEYRIRDRIAMIRAGLRFAPGWLNAGLKAIDPLLRARLDLEKHYWIVERWVEQGRCWFNVLEWGGPLSREIFVVLRRADTWRYRNAQEFMRHRREEAARRRKQNEKAGDEKVAAAVDSLPSKNLREFIDVERSRHTGETVISHGPDQAFLERSLAREKKEAAQVENEAAINPGHHPKTIYRERRN</sequence>
<proteinExistence type="predicted"/>